<dbReference type="EMBL" id="BMAC01001647">
    <property type="protein sequence ID" value="GFQ07643.1"/>
    <property type="molecule type" value="Genomic_DNA"/>
</dbReference>
<evidence type="ECO:0000313" key="3">
    <source>
        <dbReference type="Proteomes" id="UP000653305"/>
    </source>
</evidence>
<accession>A0A830DA74</accession>
<feature type="region of interest" description="Disordered" evidence="1">
    <location>
        <begin position="45"/>
        <end position="70"/>
    </location>
</feature>
<name>A0A830DA74_9LAMI</name>
<reference evidence="2" key="1">
    <citation type="submission" date="2020-07" db="EMBL/GenBank/DDBJ databases">
        <title>Ethylene signaling mediates host invasion by parasitic plants.</title>
        <authorList>
            <person name="Yoshida S."/>
        </authorList>
    </citation>
    <scope>NUCLEOTIDE SEQUENCE</scope>
    <source>
        <strain evidence="2">Okayama</strain>
    </source>
</reference>
<keyword evidence="3" id="KW-1185">Reference proteome</keyword>
<protein>
    <submittedName>
        <fullName evidence="2">Uncharacterized protein</fullName>
    </submittedName>
</protein>
<evidence type="ECO:0000313" key="2">
    <source>
        <dbReference type="EMBL" id="GFQ07643.1"/>
    </source>
</evidence>
<proteinExistence type="predicted"/>
<comment type="caution">
    <text evidence="2">The sequence shown here is derived from an EMBL/GenBank/DDBJ whole genome shotgun (WGS) entry which is preliminary data.</text>
</comment>
<gene>
    <name evidence="2" type="ORF">PHJA_002908400</name>
</gene>
<organism evidence="2 3">
    <name type="scientific">Phtheirospermum japonicum</name>
    <dbReference type="NCBI Taxonomy" id="374723"/>
    <lineage>
        <taxon>Eukaryota</taxon>
        <taxon>Viridiplantae</taxon>
        <taxon>Streptophyta</taxon>
        <taxon>Embryophyta</taxon>
        <taxon>Tracheophyta</taxon>
        <taxon>Spermatophyta</taxon>
        <taxon>Magnoliopsida</taxon>
        <taxon>eudicotyledons</taxon>
        <taxon>Gunneridae</taxon>
        <taxon>Pentapetalae</taxon>
        <taxon>asterids</taxon>
        <taxon>lamiids</taxon>
        <taxon>Lamiales</taxon>
        <taxon>Orobanchaceae</taxon>
        <taxon>Orobanchaceae incertae sedis</taxon>
        <taxon>Phtheirospermum</taxon>
    </lineage>
</organism>
<dbReference type="AlphaFoldDB" id="A0A830DA74"/>
<sequence length="70" mass="7810">MAATDTFAKTSDVDGSSAVTDIQKMMKRGEWFGISFNSFKEEKNNSLAKRSMKKGAKGNNIQNEEMKKKS</sequence>
<dbReference type="Proteomes" id="UP000653305">
    <property type="component" value="Unassembled WGS sequence"/>
</dbReference>
<evidence type="ECO:0000256" key="1">
    <source>
        <dbReference type="SAM" id="MobiDB-lite"/>
    </source>
</evidence>